<dbReference type="RefSeq" id="WP_062862449.1">
    <property type="nucleotide sequence ID" value="NZ_CP014869.1"/>
</dbReference>
<gene>
    <name evidence="4" type="ORF">A2T55_15295</name>
</gene>
<dbReference type="Proteomes" id="UP000075950">
    <property type="component" value="Chromosome"/>
</dbReference>
<evidence type="ECO:0000259" key="2">
    <source>
        <dbReference type="Pfam" id="PF01548"/>
    </source>
</evidence>
<organism evidence="4 5">
    <name type="scientific">Brevibacterium linens</name>
    <dbReference type="NCBI Taxonomy" id="1703"/>
    <lineage>
        <taxon>Bacteria</taxon>
        <taxon>Bacillati</taxon>
        <taxon>Actinomycetota</taxon>
        <taxon>Actinomycetes</taxon>
        <taxon>Micrococcales</taxon>
        <taxon>Brevibacteriaceae</taxon>
        <taxon>Brevibacterium</taxon>
    </lineage>
</organism>
<dbReference type="KEGG" id="bly:A2T55_15295"/>
<sequence>MNTEYDVWLGLDVGKTSHYGCGLDPAGERVFDHELPQDEAALRNVITALQHDFGRVLVIVDQPNTIGALPVAVARECGADIAYLPGLAMRKAADLYPGHAKTDARDAFIIADTARTMPHTLRCVDRESDVLANLKVLAGTDEDLAHDITRAINRLRSLLLQIHPALERVFKGTVLTRTIVLDLLIRYRGPAGLRAAGKSGVKRWAKNHTRKDPSVLIDAIFDALSEQTVTVPGSEASESVVPRHAARIKALKAERAEIEAEAAELADSLPLLQVLTSMPGVGVKTASQILLAAGDFSAFKTAGHLAAYAGIAPVTRRSGTSIRGEFQSRAGHKRLKNALFHSAWVASCHDPLSKAYYDRKRAEGKRHNAAVMCLARRRLNVMFAMVKAGAFYEAKTPAAA</sequence>
<dbReference type="GO" id="GO:0006313">
    <property type="term" value="P:DNA transposition"/>
    <property type="evidence" value="ECO:0007669"/>
    <property type="project" value="InterPro"/>
</dbReference>
<dbReference type="EMBL" id="CP014869">
    <property type="protein sequence ID" value="AMT94924.1"/>
    <property type="molecule type" value="Genomic_DNA"/>
</dbReference>
<dbReference type="AlphaFoldDB" id="A0A142NQ77"/>
<dbReference type="GO" id="GO:0003677">
    <property type="term" value="F:DNA binding"/>
    <property type="evidence" value="ECO:0007669"/>
    <property type="project" value="InterPro"/>
</dbReference>
<dbReference type="InterPro" id="IPR003346">
    <property type="entry name" value="Transposase_20"/>
</dbReference>
<dbReference type="Pfam" id="PF01548">
    <property type="entry name" value="DEDD_Tnp_IS110"/>
    <property type="match status" value="1"/>
</dbReference>
<evidence type="ECO:0000256" key="1">
    <source>
        <dbReference type="SAM" id="Coils"/>
    </source>
</evidence>
<evidence type="ECO:0000313" key="5">
    <source>
        <dbReference type="Proteomes" id="UP000075950"/>
    </source>
</evidence>
<feature type="domain" description="Transposase IS110-like N-terminal" evidence="2">
    <location>
        <begin position="9"/>
        <end position="164"/>
    </location>
</feature>
<evidence type="ECO:0000259" key="3">
    <source>
        <dbReference type="Pfam" id="PF02371"/>
    </source>
</evidence>
<proteinExistence type="predicted"/>
<reference evidence="5" key="1">
    <citation type="submission" date="2016-03" db="EMBL/GenBank/DDBJ databases">
        <authorList>
            <person name="Ploux O."/>
        </authorList>
    </citation>
    <scope>NUCLEOTIDE SEQUENCE [LARGE SCALE GENOMIC DNA]</scope>
    <source>
        <strain evidence="5">BS258</strain>
    </source>
</reference>
<dbReference type="PANTHER" id="PTHR33055">
    <property type="entry name" value="TRANSPOSASE FOR INSERTION SEQUENCE ELEMENT IS1111A"/>
    <property type="match status" value="1"/>
</dbReference>
<dbReference type="NCBIfam" id="NF033542">
    <property type="entry name" value="transpos_IS110"/>
    <property type="match status" value="1"/>
</dbReference>
<keyword evidence="1" id="KW-0175">Coiled coil</keyword>
<dbReference type="PANTHER" id="PTHR33055:SF3">
    <property type="entry name" value="PUTATIVE TRANSPOSASE FOR IS117-RELATED"/>
    <property type="match status" value="1"/>
</dbReference>
<dbReference type="GO" id="GO:0004803">
    <property type="term" value="F:transposase activity"/>
    <property type="evidence" value="ECO:0007669"/>
    <property type="project" value="InterPro"/>
</dbReference>
<evidence type="ECO:0000313" key="4">
    <source>
        <dbReference type="EMBL" id="AMT94924.1"/>
    </source>
</evidence>
<dbReference type="InterPro" id="IPR047650">
    <property type="entry name" value="Transpos_IS110"/>
</dbReference>
<feature type="coiled-coil region" evidence="1">
    <location>
        <begin position="241"/>
        <end position="268"/>
    </location>
</feature>
<accession>A0A142NQ77</accession>
<dbReference type="Pfam" id="PF02371">
    <property type="entry name" value="Transposase_20"/>
    <property type="match status" value="1"/>
</dbReference>
<feature type="domain" description="Transposase IS116/IS110/IS902 C-terminal" evidence="3">
    <location>
        <begin position="273"/>
        <end position="357"/>
    </location>
</feature>
<dbReference type="InterPro" id="IPR002525">
    <property type="entry name" value="Transp_IS110-like_N"/>
</dbReference>
<protein>
    <submittedName>
        <fullName evidence="4">Transposase</fullName>
    </submittedName>
</protein>
<name>A0A142NQ77_BRELN</name>